<dbReference type="KEGG" id="bmed:GYM46_08865"/>
<evidence type="ECO:0000313" key="3">
    <source>
        <dbReference type="Proteomes" id="UP000501325"/>
    </source>
</evidence>
<gene>
    <name evidence="2" type="ORF">GYM46_08865</name>
</gene>
<organism evidence="2 3">
    <name type="scientific">Brevundimonas mediterranea</name>
    <dbReference type="NCBI Taxonomy" id="74329"/>
    <lineage>
        <taxon>Bacteria</taxon>
        <taxon>Pseudomonadati</taxon>
        <taxon>Pseudomonadota</taxon>
        <taxon>Alphaproteobacteria</taxon>
        <taxon>Caulobacterales</taxon>
        <taxon>Caulobacteraceae</taxon>
        <taxon>Brevundimonas</taxon>
    </lineage>
</organism>
<dbReference type="RefSeq" id="WP_164952656.1">
    <property type="nucleotide sequence ID" value="NZ_CP048751.1"/>
</dbReference>
<dbReference type="PANTHER" id="PTHR35983:SF1">
    <property type="entry name" value="UPF0166 PROTEIN TM_0021"/>
    <property type="match status" value="1"/>
</dbReference>
<sequence length="118" mass="13024">MSAAIPLVPFPIKLLRIYTDEAAYFGDRKVFEIVAERARAAGVAGVTVLRALVGFGHTSHMHRRHLLDDDQALIVEMLDDEAKLRAFVQTLTDLEHLGPITLEAVEVLRWPHAATGAV</sequence>
<evidence type="ECO:0000313" key="2">
    <source>
        <dbReference type="EMBL" id="QIH73053.1"/>
    </source>
</evidence>
<dbReference type="EMBL" id="CP048751">
    <property type="protein sequence ID" value="QIH73053.1"/>
    <property type="molecule type" value="Genomic_DNA"/>
</dbReference>
<comment type="similarity">
    <text evidence="1">Belongs to the UPF0166 family.</text>
</comment>
<proteinExistence type="inferred from homology"/>
<dbReference type="Proteomes" id="UP000501325">
    <property type="component" value="Chromosome"/>
</dbReference>
<dbReference type="Gene3D" id="3.30.70.120">
    <property type="match status" value="1"/>
</dbReference>
<dbReference type="SUPFAM" id="SSF54913">
    <property type="entry name" value="GlnB-like"/>
    <property type="match status" value="1"/>
</dbReference>
<dbReference type="InterPro" id="IPR003793">
    <property type="entry name" value="UPF0166"/>
</dbReference>
<protein>
    <submittedName>
        <fullName evidence="2">DUF190 domain-containing protein</fullName>
    </submittedName>
</protein>
<dbReference type="AlphaFoldDB" id="A0AB37E7L7"/>
<dbReference type="PANTHER" id="PTHR35983">
    <property type="entry name" value="UPF0166 PROTEIN TM_0021"/>
    <property type="match status" value="1"/>
</dbReference>
<name>A0AB37E7L7_9CAUL</name>
<dbReference type="InterPro" id="IPR011322">
    <property type="entry name" value="N-reg_PII-like_a/b"/>
</dbReference>
<dbReference type="InterPro" id="IPR015867">
    <property type="entry name" value="N-reg_PII/ATP_PRibTrfase_C"/>
</dbReference>
<accession>A0AB37E7L7</accession>
<reference evidence="2 3" key="1">
    <citation type="submission" date="2020-01" db="EMBL/GenBank/DDBJ databases">
        <authorList>
            <person name="Wang S."/>
        </authorList>
    </citation>
    <scope>NUCLEOTIDE SEQUENCE [LARGE SCALE GENOMIC DNA]</scope>
    <source>
        <strain evidence="2 3">D151-2-6</strain>
    </source>
</reference>
<dbReference type="Pfam" id="PF02641">
    <property type="entry name" value="DUF190"/>
    <property type="match status" value="1"/>
</dbReference>
<evidence type="ECO:0000256" key="1">
    <source>
        <dbReference type="ARBA" id="ARBA00010554"/>
    </source>
</evidence>